<comment type="caution">
    <text evidence="3">The sequence shown here is derived from an EMBL/GenBank/DDBJ whole genome shotgun (WGS) entry which is preliminary data.</text>
</comment>
<keyword evidence="2" id="KW-0131">Cell cycle</keyword>
<reference evidence="3" key="1">
    <citation type="submission" date="2023-03" db="EMBL/GenBank/DDBJ databases">
        <authorList>
            <person name="Steffen K."/>
            <person name="Cardenas P."/>
        </authorList>
    </citation>
    <scope>NUCLEOTIDE SEQUENCE</scope>
</reference>
<evidence type="ECO:0000256" key="1">
    <source>
        <dbReference type="ARBA" id="ARBA00006180"/>
    </source>
</evidence>
<dbReference type="AlphaFoldDB" id="A0AA35WX65"/>
<dbReference type="Proteomes" id="UP001174909">
    <property type="component" value="Unassembled WGS sequence"/>
</dbReference>
<comment type="similarity">
    <text evidence="1">Belongs to the SAPS family.</text>
</comment>
<evidence type="ECO:0000313" key="3">
    <source>
        <dbReference type="EMBL" id="CAI8032066.1"/>
    </source>
</evidence>
<dbReference type="InterPro" id="IPR007587">
    <property type="entry name" value="SAPS"/>
</dbReference>
<evidence type="ECO:0000313" key="4">
    <source>
        <dbReference type="Proteomes" id="UP001174909"/>
    </source>
</evidence>
<dbReference type="GO" id="GO:0005634">
    <property type="term" value="C:nucleus"/>
    <property type="evidence" value="ECO:0007669"/>
    <property type="project" value="TreeGrafter"/>
</dbReference>
<dbReference type="EMBL" id="CASHTH010002582">
    <property type="protein sequence ID" value="CAI8032066.1"/>
    <property type="molecule type" value="Genomic_DNA"/>
</dbReference>
<sequence>MFWKLTFRPPSAVDTLLNEEQCSLHDILDEDNVLQELKSQNKKLVDFFLRPEILEQLVKMVTLEPEHDAEDKVKFNHVSFSDPAHRGETVWSGRLRAIS</sequence>
<organism evidence="3 4">
    <name type="scientific">Geodia barretti</name>
    <name type="common">Barrett's horny sponge</name>
    <dbReference type="NCBI Taxonomy" id="519541"/>
    <lineage>
        <taxon>Eukaryota</taxon>
        <taxon>Metazoa</taxon>
        <taxon>Porifera</taxon>
        <taxon>Demospongiae</taxon>
        <taxon>Heteroscleromorpha</taxon>
        <taxon>Tetractinellida</taxon>
        <taxon>Astrophorina</taxon>
        <taxon>Geodiidae</taxon>
        <taxon>Geodia</taxon>
    </lineage>
</organism>
<dbReference type="GO" id="GO:0005829">
    <property type="term" value="C:cytosol"/>
    <property type="evidence" value="ECO:0007669"/>
    <property type="project" value="TreeGrafter"/>
</dbReference>
<dbReference type="PANTHER" id="PTHR12634:SF8">
    <property type="entry name" value="FIERY MOUNTAIN, ISOFORM D"/>
    <property type="match status" value="1"/>
</dbReference>
<dbReference type="GO" id="GO:0019903">
    <property type="term" value="F:protein phosphatase binding"/>
    <property type="evidence" value="ECO:0007669"/>
    <property type="project" value="InterPro"/>
</dbReference>
<protein>
    <submittedName>
        <fullName evidence="3">Serine/threonine-protein phosphatase 6 regulatory subunit 2</fullName>
    </submittedName>
</protein>
<proteinExistence type="inferred from homology"/>
<evidence type="ECO:0000256" key="2">
    <source>
        <dbReference type="ARBA" id="ARBA00023306"/>
    </source>
</evidence>
<keyword evidence="4" id="KW-1185">Reference proteome</keyword>
<dbReference type="GO" id="GO:0019888">
    <property type="term" value="F:protein phosphatase regulator activity"/>
    <property type="evidence" value="ECO:0007669"/>
    <property type="project" value="TreeGrafter"/>
</dbReference>
<name>A0AA35WX65_GEOBA</name>
<gene>
    <name evidence="3" type="ORF">GBAR_LOCUS18158</name>
</gene>
<accession>A0AA35WX65</accession>
<dbReference type="PANTHER" id="PTHR12634">
    <property type="entry name" value="SIT4 YEAST -ASSOCIATING PROTEIN-RELATED"/>
    <property type="match status" value="1"/>
</dbReference>